<dbReference type="EnsemblMetazoa" id="CapteT214451">
    <property type="protein sequence ID" value="CapteP214451"/>
    <property type="gene ID" value="CapteG214451"/>
</dbReference>
<dbReference type="EMBL" id="AMQN01006560">
    <property type="status" value="NOT_ANNOTATED_CDS"/>
    <property type="molecule type" value="Genomic_DNA"/>
</dbReference>
<reference evidence="2" key="3">
    <citation type="submission" date="2015-06" db="UniProtKB">
        <authorList>
            <consortium name="EnsemblMetazoa"/>
        </authorList>
    </citation>
    <scope>IDENTIFICATION</scope>
</reference>
<sequence>MQKQDCVQPTCDAPWDSRTEPTNWTQPWVCSTSVDNTPRSVQQLLDDDHEAHSYQVAKIKKLLYEKETKDFPIDAETSLGSASYGACLAASFVNGYLNILLPTLVESLKETPEYIRDVVHKKSHIFLPCLVVALRQLISDAEDPVTHPEPIRFNYCKEGGREKCSFVRTLHLPVNVCGKMRDYTTVLYLLKSHVLEAEFECKGVYFLGEICSAEGTLYKTPSVNHQLESWRLERVLRSFQHTTEYGSRLMLVRQDAPEENLRRPLLVAVRTAIRLNIETGGDWIIPRDGRKNAVDMTQEFSDVLFDKRYTWNSVVNLDDDNLYRVFDTNRKSVYVEAVPPLPHNAETFE</sequence>
<protein>
    <submittedName>
        <fullName evidence="1 2">Uncharacterized protein</fullName>
    </submittedName>
</protein>
<dbReference type="Proteomes" id="UP000014760">
    <property type="component" value="Unassembled WGS sequence"/>
</dbReference>
<dbReference type="HOGENOM" id="CLU_795110_0_0_1"/>
<dbReference type="AlphaFoldDB" id="R7UZY9"/>
<keyword evidence="3" id="KW-1185">Reference proteome</keyword>
<name>R7UZY9_CAPTE</name>
<evidence type="ECO:0000313" key="3">
    <source>
        <dbReference type="Proteomes" id="UP000014760"/>
    </source>
</evidence>
<evidence type="ECO:0000313" key="2">
    <source>
        <dbReference type="EnsemblMetazoa" id="CapteP214451"/>
    </source>
</evidence>
<evidence type="ECO:0000313" key="1">
    <source>
        <dbReference type="EMBL" id="ELU09001.1"/>
    </source>
</evidence>
<dbReference type="EMBL" id="KB298648">
    <property type="protein sequence ID" value="ELU09001.1"/>
    <property type="molecule type" value="Genomic_DNA"/>
</dbReference>
<reference evidence="3" key="1">
    <citation type="submission" date="2012-12" db="EMBL/GenBank/DDBJ databases">
        <authorList>
            <person name="Hellsten U."/>
            <person name="Grimwood J."/>
            <person name="Chapman J.A."/>
            <person name="Shapiro H."/>
            <person name="Aerts A."/>
            <person name="Otillar R.P."/>
            <person name="Terry A.Y."/>
            <person name="Boore J.L."/>
            <person name="Simakov O."/>
            <person name="Marletaz F."/>
            <person name="Cho S.-J."/>
            <person name="Edsinger-Gonzales E."/>
            <person name="Havlak P."/>
            <person name="Kuo D.-H."/>
            <person name="Larsson T."/>
            <person name="Lv J."/>
            <person name="Arendt D."/>
            <person name="Savage R."/>
            <person name="Osoegawa K."/>
            <person name="de Jong P."/>
            <person name="Lindberg D.R."/>
            <person name="Seaver E.C."/>
            <person name="Weisblat D.A."/>
            <person name="Putnam N.H."/>
            <person name="Grigoriev I.V."/>
            <person name="Rokhsar D.S."/>
        </authorList>
    </citation>
    <scope>NUCLEOTIDE SEQUENCE</scope>
    <source>
        <strain evidence="3">I ESC-2004</strain>
    </source>
</reference>
<reference evidence="1 3" key="2">
    <citation type="journal article" date="2013" name="Nature">
        <title>Insights into bilaterian evolution from three spiralian genomes.</title>
        <authorList>
            <person name="Simakov O."/>
            <person name="Marletaz F."/>
            <person name="Cho S.J."/>
            <person name="Edsinger-Gonzales E."/>
            <person name="Havlak P."/>
            <person name="Hellsten U."/>
            <person name="Kuo D.H."/>
            <person name="Larsson T."/>
            <person name="Lv J."/>
            <person name="Arendt D."/>
            <person name="Savage R."/>
            <person name="Osoegawa K."/>
            <person name="de Jong P."/>
            <person name="Grimwood J."/>
            <person name="Chapman J.A."/>
            <person name="Shapiro H."/>
            <person name="Aerts A."/>
            <person name="Otillar R.P."/>
            <person name="Terry A.Y."/>
            <person name="Boore J.L."/>
            <person name="Grigoriev I.V."/>
            <person name="Lindberg D.R."/>
            <person name="Seaver E.C."/>
            <person name="Weisblat D.A."/>
            <person name="Putnam N.H."/>
            <person name="Rokhsar D.S."/>
        </authorList>
    </citation>
    <scope>NUCLEOTIDE SEQUENCE</scope>
    <source>
        <strain evidence="1 3">I ESC-2004</strain>
    </source>
</reference>
<gene>
    <name evidence="1" type="ORF">CAPTEDRAFT_214451</name>
</gene>
<proteinExistence type="predicted"/>
<accession>R7UZY9</accession>
<organism evidence="1">
    <name type="scientific">Capitella teleta</name>
    <name type="common">Polychaete worm</name>
    <dbReference type="NCBI Taxonomy" id="283909"/>
    <lineage>
        <taxon>Eukaryota</taxon>
        <taxon>Metazoa</taxon>
        <taxon>Spiralia</taxon>
        <taxon>Lophotrochozoa</taxon>
        <taxon>Annelida</taxon>
        <taxon>Polychaeta</taxon>
        <taxon>Sedentaria</taxon>
        <taxon>Scolecida</taxon>
        <taxon>Capitellidae</taxon>
        <taxon>Capitella</taxon>
    </lineage>
</organism>